<dbReference type="AlphaFoldDB" id="A0A1W0WIX6"/>
<dbReference type="GO" id="GO:0030488">
    <property type="term" value="P:tRNA methylation"/>
    <property type="evidence" value="ECO:0007669"/>
    <property type="project" value="TreeGrafter"/>
</dbReference>
<sequence length="677" mass="75458">MSGLSDAVHLKAFSHSERRKCLKGAMKTMKQLKNKFQNDVCISETAVTTFLAIGNAGLSCGFSESDIRREIQTGTGKLYVPLLPINRSIDSLAHSNHTAGVDIFLFADEPFALLQSCCTAHVEVIFQALINRIVELGNGQRLPWYPVYLLNLPHCVSSTSSHEMTDTKHPPGLKYLSEFITEEKEAELIRFVEELMASEETKSSGDFLKNRTTLHFGYQFRYGKNDLDLDTPVRPIPGELCGDILQKLVECGCVTRIPDQLTVNIYEPGQGIPPHVDTHSVFEDGICSLSLGGAVVMDFSSGAEDPVLQVLLEPRSLLAMLGESRYAWTHGIVPRATDSLANSSTTGQTWRRLRRISFTFRCAKKTPCECDYREHCDSQRALIQTNPGIPNAHPGDFVAEGCRDPKKPASSLEDEYVYQVYERIAPHFSETRHKAWPQIAKFVAALAPGSVLLDVGCGNGKYLGLNDSLIQIGCDRSSNLISICQARGFQVVVSDILALPFRAGSCDGVICIAVIHHLSSEERRVQAIQEIVRLLRLGGRALIYVWAMEQQWKDQKKSTYLKKTGHKEPSPHLNDGGDPSTSDLPFSAAASSCPLPVHVNRTEFKQQDVLVPWHLKNVPSSADKEKPAEPEKVFHRFYHVFREGELRQCCERLADVRVVLEYYDEGNWCIVLEKTAI</sequence>
<feature type="region of interest" description="Disordered" evidence="6">
    <location>
        <begin position="562"/>
        <end position="581"/>
    </location>
</feature>
<accession>A0A1W0WIX6</accession>
<protein>
    <submittedName>
        <fullName evidence="8">Alkylated DNA repair protein alkB-like protein 8</fullName>
    </submittedName>
</protein>
<comment type="caution">
    <text evidence="8">The sequence shown here is derived from an EMBL/GenBank/DDBJ whole genome shotgun (WGS) entry which is preliminary data.</text>
</comment>
<dbReference type="GO" id="GO:0005634">
    <property type="term" value="C:nucleus"/>
    <property type="evidence" value="ECO:0007669"/>
    <property type="project" value="TreeGrafter"/>
</dbReference>
<dbReference type="GO" id="GO:0000049">
    <property type="term" value="F:tRNA binding"/>
    <property type="evidence" value="ECO:0007669"/>
    <property type="project" value="TreeGrafter"/>
</dbReference>
<feature type="domain" description="Fe2OG dioxygenase" evidence="7">
    <location>
        <begin position="257"/>
        <end position="364"/>
    </location>
</feature>
<proteinExistence type="predicted"/>
<dbReference type="GO" id="GO:0002098">
    <property type="term" value="P:tRNA wobble uridine modification"/>
    <property type="evidence" value="ECO:0007669"/>
    <property type="project" value="TreeGrafter"/>
</dbReference>
<dbReference type="Gene3D" id="2.60.120.590">
    <property type="entry name" value="Alpha-ketoglutarate-dependent dioxygenase AlkB-like"/>
    <property type="match status" value="1"/>
</dbReference>
<dbReference type="SUPFAM" id="SSF53335">
    <property type="entry name" value="S-adenosyl-L-methionine-dependent methyltransferases"/>
    <property type="match status" value="1"/>
</dbReference>
<dbReference type="OrthoDB" id="271595at2759"/>
<dbReference type="InterPro" id="IPR005123">
    <property type="entry name" value="Oxoglu/Fe-dep_dioxygenase_dom"/>
</dbReference>
<keyword evidence="5" id="KW-0694">RNA-binding</keyword>
<reference evidence="9" key="1">
    <citation type="submission" date="2017-01" db="EMBL/GenBank/DDBJ databases">
        <title>Comparative genomics of anhydrobiosis in the tardigrade Hypsibius dujardini.</title>
        <authorList>
            <person name="Yoshida Y."/>
            <person name="Koutsovoulos G."/>
            <person name="Laetsch D."/>
            <person name="Stevens L."/>
            <person name="Kumar S."/>
            <person name="Horikawa D."/>
            <person name="Ishino K."/>
            <person name="Komine S."/>
            <person name="Tomita M."/>
            <person name="Blaxter M."/>
            <person name="Arakawa K."/>
        </authorList>
    </citation>
    <scope>NUCLEOTIDE SEQUENCE [LARGE SCALE GENOMIC DNA]</scope>
    <source>
        <strain evidence="9">Z151</strain>
    </source>
</reference>
<dbReference type="GO" id="GO:0008757">
    <property type="term" value="F:S-adenosylmethionine-dependent methyltransferase activity"/>
    <property type="evidence" value="ECO:0007669"/>
    <property type="project" value="InterPro"/>
</dbReference>
<dbReference type="Pfam" id="PF08241">
    <property type="entry name" value="Methyltransf_11"/>
    <property type="match status" value="1"/>
</dbReference>
<dbReference type="GO" id="GO:0005737">
    <property type="term" value="C:cytoplasm"/>
    <property type="evidence" value="ECO:0007669"/>
    <property type="project" value="TreeGrafter"/>
</dbReference>
<evidence type="ECO:0000313" key="9">
    <source>
        <dbReference type="Proteomes" id="UP000192578"/>
    </source>
</evidence>
<dbReference type="SUPFAM" id="SSF51197">
    <property type="entry name" value="Clavaminate synthase-like"/>
    <property type="match status" value="1"/>
</dbReference>
<dbReference type="CDD" id="cd02440">
    <property type="entry name" value="AdoMet_MTases"/>
    <property type="match status" value="1"/>
</dbReference>
<dbReference type="InterPro" id="IPR029063">
    <property type="entry name" value="SAM-dependent_MTases_sf"/>
</dbReference>
<dbReference type="PANTHER" id="PTHR13069:SF21">
    <property type="entry name" value="ALKYLATED DNA REPAIR PROTEIN ALKB HOMOLOG 8"/>
    <property type="match status" value="1"/>
</dbReference>
<evidence type="ECO:0000259" key="7">
    <source>
        <dbReference type="PROSITE" id="PS51471"/>
    </source>
</evidence>
<gene>
    <name evidence="8" type="ORF">BV898_10742</name>
</gene>
<dbReference type="GO" id="GO:0106335">
    <property type="term" value="F:tRNA (5-carboxymethyluridine(34)-5-O)-methyltransferase activity"/>
    <property type="evidence" value="ECO:0007669"/>
    <property type="project" value="TreeGrafter"/>
</dbReference>
<evidence type="ECO:0000256" key="4">
    <source>
        <dbReference type="ARBA" id="ARBA00022833"/>
    </source>
</evidence>
<evidence type="ECO:0000256" key="5">
    <source>
        <dbReference type="ARBA" id="ARBA00022884"/>
    </source>
</evidence>
<comment type="cofactor">
    <cofactor evidence="1">
        <name>Fe(2+)</name>
        <dbReference type="ChEBI" id="CHEBI:29033"/>
    </cofactor>
</comment>
<evidence type="ECO:0000256" key="1">
    <source>
        <dbReference type="ARBA" id="ARBA00001954"/>
    </source>
</evidence>
<dbReference type="PROSITE" id="PS51471">
    <property type="entry name" value="FE2OG_OXY"/>
    <property type="match status" value="1"/>
</dbReference>
<dbReference type="Pfam" id="PF13532">
    <property type="entry name" value="2OG-FeII_Oxy_2"/>
    <property type="match status" value="1"/>
</dbReference>
<keyword evidence="3" id="KW-0808">Transferase</keyword>
<evidence type="ECO:0000256" key="3">
    <source>
        <dbReference type="ARBA" id="ARBA00022679"/>
    </source>
</evidence>
<organism evidence="8 9">
    <name type="scientific">Hypsibius exemplaris</name>
    <name type="common">Freshwater tardigrade</name>
    <dbReference type="NCBI Taxonomy" id="2072580"/>
    <lineage>
        <taxon>Eukaryota</taxon>
        <taxon>Metazoa</taxon>
        <taxon>Ecdysozoa</taxon>
        <taxon>Tardigrada</taxon>
        <taxon>Eutardigrada</taxon>
        <taxon>Parachela</taxon>
        <taxon>Hypsibioidea</taxon>
        <taxon>Hypsibiidae</taxon>
        <taxon>Hypsibius</taxon>
    </lineage>
</organism>
<evidence type="ECO:0000313" key="8">
    <source>
        <dbReference type="EMBL" id="OQV15112.1"/>
    </source>
</evidence>
<evidence type="ECO:0000256" key="6">
    <source>
        <dbReference type="SAM" id="MobiDB-lite"/>
    </source>
</evidence>
<keyword evidence="4" id="KW-0862">Zinc</keyword>
<name>A0A1W0WIX6_HYPEX</name>
<dbReference type="Gene3D" id="3.40.50.150">
    <property type="entry name" value="Vaccinia Virus protein VP39"/>
    <property type="match status" value="1"/>
</dbReference>
<dbReference type="Proteomes" id="UP000192578">
    <property type="component" value="Unassembled WGS sequence"/>
</dbReference>
<dbReference type="InterPro" id="IPR027450">
    <property type="entry name" value="AlkB-like"/>
</dbReference>
<keyword evidence="2" id="KW-0489">Methyltransferase</keyword>
<dbReference type="EMBL" id="MTYJ01000094">
    <property type="protein sequence ID" value="OQV15112.1"/>
    <property type="molecule type" value="Genomic_DNA"/>
</dbReference>
<dbReference type="InterPro" id="IPR051422">
    <property type="entry name" value="AlkB_tRNA_MeTrf/Diox"/>
</dbReference>
<evidence type="ECO:0000256" key="2">
    <source>
        <dbReference type="ARBA" id="ARBA00022603"/>
    </source>
</evidence>
<dbReference type="PANTHER" id="PTHR13069">
    <property type="entry name" value="ALKYLATED DNA REPAIR PROTEIN ALKB HOMOLOG 8"/>
    <property type="match status" value="1"/>
</dbReference>
<dbReference type="InterPro" id="IPR013216">
    <property type="entry name" value="Methyltransf_11"/>
</dbReference>
<dbReference type="InterPro" id="IPR037151">
    <property type="entry name" value="AlkB-like_sf"/>
</dbReference>
<keyword evidence="9" id="KW-1185">Reference proteome</keyword>